<dbReference type="PANTHER" id="PTHR43409">
    <property type="entry name" value="ANAEROBIC MAGNESIUM-PROTOPORPHYRIN IX MONOMETHYL ESTER CYCLASE-RELATED"/>
    <property type="match status" value="1"/>
</dbReference>
<dbReference type="RefSeq" id="WP_189220130.1">
    <property type="nucleotide sequence ID" value="NZ_BMQK01000020.1"/>
</dbReference>
<keyword evidence="4" id="KW-0408">Iron</keyword>
<dbReference type="PROSITE" id="PS51332">
    <property type="entry name" value="B12_BINDING"/>
    <property type="match status" value="1"/>
</dbReference>
<keyword evidence="3" id="KW-0479">Metal-binding</keyword>
<dbReference type="GO" id="GO:0051536">
    <property type="term" value="F:iron-sulfur cluster binding"/>
    <property type="evidence" value="ECO:0007669"/>
    <property type="project" value="UniProtKB-KW"/>
</dbReference>
<evidence type="ECO:0000256" key="1">
    <source>
        <dbReference type="ARBA" id="ARBA00001966"/>
    </source>
</evidence>
<comment type="cofactor">
    <cofactor evidence="1">
        <name>[4Fe-4S] cluster</name>
        <dbReference type="ChEBI" id="CHEBI:49883"/>
    </cofactor>
</comment>
<dbReference type="AlphaFoldDB" id="A0A918EWR2"/>
<dbReference type="GO" id="GO:0031419">
    <property type="term" value="F:cobalamin binding"/>
    <property type="evidence" value="ECO:0007669"/>
    <property type="project" value="InterPro"/>
</dbReference>
<keyword evidence="5" id="KW-0411">Iron-sulfur</keyword>
<evidence type="ECO:0000313" key="7">
    <source>
        <dbReference type="EMBL" id="GGQ83179.1"/>
    </source>
</evidence>
<evidence type="ECO:0000256" key="2">
    <source>
        <dbReference type="ARBA" id="ARBA00022691"/>
    </source>
</evidence>
<evidence type="ECO:0000259" key="6">
    <source>
        <dbReference type="PROSITE" id="PS51332"/>
    </source>
</evidence>
<dbReference type="Proteomes" id="UP000620156">
    <property type="component" value="Unassembled WGS sequence"/>
</dbReference>
<name>A0A918EWR2_9ACTN</name>
<proteinExistence type="predicted"/>
<evidence type="ECO:0000313" key="8">
    <source>
        <dbReference type="Proteomes" id="UP000620156"/>
    </source>
</evidence>
<dbReference type="InterPro" id="IPR051198">
    <property type="entry name" value="BchE-like"/>
</dbReference>
<keyword evidence="2" id="KW-0949">S-adenosyl-L-methionine</keyword>
<dbReference type="EMBL" id="BMQK01000020">
    <property type="protein sequence ID" value="GGQ83179.1"/>
    <property type="molecule type" value="Genomic_DNA"/>
</dbReference>
<organism evidence="7 8">
    <name type="scientific">Streptomyces ruber</name>
    <dbReference type="NCBI Taxonomy" id="83378"/>
    <lineage>
        <taxon>Bacteria</taxon>
        <taxon>Bacillati</taxon>
        <taxon>Actinomycetota</taxon>
        <taxon>Actinomycetes</taxon>
        <taxon>Kitasatosporales</taxon>
        <taxon>Streptomycetaceae</taxon>
        <taxon>Streptomyces</taxon>
    </lineage>
</organism>
<dbReference type="GO" id="GO:0046872">
    <property type="term" value="F:metal ion binding"/>
    <property type="evidence" value="ECO:0007669"/>
    <property type="project" value="UniProtKB-KW"/>
</dbReference>
<comment type="caution">
    <text evidence="7">The sequence shown here is derived from an EMBL/GenBank/DDBJ whole genome shotgun (WGS) entry which is preliminary data.</text>
</comment>
<dbReference type="Gene3D" id="3.40.50.280">
    <property type="entry name" value="Cobalamin-binding domain"/>
    <property type="match status" value="1"/>
</dbReference>
<dbReference type="InterPro" id="IPR006158">
    <property type="entry name" value="Cobalamin-bd"/>
</dbReference>
<protein>
    <recommendedName>
        <fullName evidence="6">B12-binding domain-containing protein</fullName>
    </recommendedName>
</protein>
<evidence type="ECO:0000256" key="4">
    <source>
        <dbReference type="ARBA" id="ARBA00023004"/>
    </source>
</evidence>
<evidence type="ECO:0000256" key="5">
    <source>
        <dbReference type="ARBA" id="ARBA00023014"/>
    </source>
</evidence>
<feature type="domain" description="B12-binding" evidence="6">
    <location>
        <begin position="53"/>
        <end position="149"/>
    </location>
</feature>
<sequence length="207" mass="22891">MDVLSTQGMPGQFATGDGFDLTGECINVSSTEELSDPELLARLSAPFAPYLEEELPRRPASAGYDVVGLNITYRRQLPLALHMARVIKDRLPDALLLVGGTEASDVWKYLEDKRRFFDVLAAVDVCVIGEGKSAFCDILRARARGELPQPSANVQLNPRRGGTGRRELLSLCYENTTTIPTPAYDKLPSHLYLSPHRFVYYSPSRGC</sequence>
<evidence type="ECO:0000256" key="3">
    <source>
        <dbReference type="ARBA" id="ARBA00022723"/>
    </source>
</evidence>
<gene>
    <name evidence="7" type="ORF">GCM10010145_61090</name>
</gene>
<accession>A0A918EWR2</accession>
<keyword evidence="8" id="KW-1185">Reference proteome</keyword>
<reference evidence="7" key="1">
    <citation type="journal article" date="2014" name="Int. J. Syst. Evol. Microbiol.">
        <title>Complete genome sequence of Corynebacterium casei LMG S-19264T (=DSM 44701T), isolated from a smear-ripened cheese.</title>
        <authorList>
            <consortium name="US DOE Joint Genome Institute (JGI-PGF)"/>
            <person name="Walter F."/>
            <person name="Albersmeier A."/>
            <person name="Kalinowski J."/>
            <person name="Ruckert C."/>
        </authorList>
    </citation>
    <scope>NUCLEOTIDE SEQUENCE</scope>
    <source>
        <strain evidence="7">JCM 3131</strain>
    </source>
</reference>
<reference evidence="7" key="2">
    <citation type="submission" date="2020-09" db="EMBL/GenBank/DDBJ databases">
        <authorList>
            <person name="Sun Q."/>
            <person name="Ohkuma M."/>
        </authorList>
    </citation>
    <scope>NUCLEOTIDE SEQUENCE</scope>
    <source>
        <strain evidence="7">JCM 3131</strain>
    </source>
</reference>